<evidence type="ECO:0000313" key="3">
    <source>
        <dbReference type="Proteomes" id="UP000199328"/>
    </source>
</evidence>
<gene>
    <name evidence="2" type="ORF">SAMN05216257_104296</name>
</gene>
<dbReference type="InterPro" id="IPR000415">
    <property type="entry name" value="Nitroreductase-like"/>
</dbReference>
<dbReference type="Pfam" id="PF00881">
    <property type="entry name" value="Nitroreductase"/>
    <property type="match status" value="1"/>
</dbReference>
<protein>
    <submittedName>
        <fullName evidence="2">Cob(II)yrinic acid a,c-diamide reductase</fullName>
    </submittedName>
</protein>
<dbReference type="PANTHER" id="PTHR23026:SF123">
    <property type="entry name" value="NAD(P)H NITROREDUCTASE RV3131-RELATED"/>
    <property type="match status" value="1"/>
</dbReference>
<dbReference type="InterPro" id="IPR012825">
    <property type="entry name" value="BluB"/>
</dbReference>
<dbReference type="PANTHER" id="PTHR23026">
    <property type="entry name" value="NADPH NITROREDUCTASE"/>
    <property type="match status" value="1"/>
</dbReference>
<dbReference type="GO" id="GO:0016491">
    <property type="term" value="F:oxidoreductase activity"/>
    <property type="evidence" value="ECO:0007669"/>
    <property type="project" value="InterPro"/>
</dbReference>
<dbReference type="NCBIfam" id="TIGR02476">
    <property type="entry name" value="BluB"/>
    <property type="match status" value="1"/>
</dbReference>
<dbReference type="Gene3D" id="3.40.109.10">
    <property type="entry name" value="NADH Oxidase"/>
    <property type="match status" value="1"/>
</dbReference>
<dbReference type="SUPFAM" id="SSF55469">
    <property type="entry name" value="FMN-dependent nitroreductase-like"/>
    <property type="match status" value="1"/>
</dbReference>
<sequence length="219" mass="23981">MSVGQDSTPRMPGFSPAFRSELARLMRWRRDVRRFRADPVDEATLDECLAAFAMAPSVGLSEPWRLIRIESAAARAEALANFEAANARALAGYAGERAALYSRLKLSGMREAPVQLAVFCDEATEQGMGLGAATMPETRRYSVVAAITQMWLAARARGLGLGWVSILDAEALARALSVPGDWKLVAYLCLGWPAEESDIPELERAGWETRRGLPVVELR</sequence>
<accession>A0A1G9EFX0</accession>
<dbReference type="InterPro" id="IPR050627">
    <property type="entry name" value="Nitroreductase/BluB"/>
</dbReference>
<organism evidence="2 3">
    <name type="scientific">Meinhardsimonia xiamenensis</name>
    <dbReference type="NCBI Taxonomy" id="990712"/>
    <lineage>
        <taxon>Bacteria</taxon>
        <taxon>Pseudomonadati</taxon>
        <taxon>Pseudomonadota</taxon>
        <taxon>Alphaproteobacteria</taxon>
        <taxon>Rhodobacterales</taxon>
        <taxon>Paracoccaceae</taxon>
        <taxon>Meinhardsimonia</taxon>
    </lineage>
</organism>
<evidence type="ECO:0000259" key="1">
    <source>
        <dbReference type="Pfam" id="PF00881"/>
    </source>
</evidence>
<keyword evidence="3" id="KW-1185">Reference proteome</keyword>
<proteinExistence type="predicted"/>
<dbReference type="EMBL" id="FNFV01000004">
    <property type="protein sequence ID" value="SDK75042.1"/>
    <property type="molecule type" value="Genomic_DNA"/>
</dbReference>
<dbReference type="STRING" id="990712.SAMN05216257_104296"/>
<reference evidence="3" key="1">
    <citation type="submission" date="2016-10" db="EMBL/GenBank/DDBJ databases">
        <authorList>
            <person name="Varghese N."/>
            <person name="Submissions S."/>
        </authorList>
    </citation>
    <scope>NUCLEOTIDE SEQUENCE [LARGE SCALE GENOMIC DNA]</scope>
    <source>
        <strain evidence="3">CGMCC 1.10789</strain>
    </source>
</reference>
<feature type="domain" description="Nitroreductase" evidence="1">
    <location>
        <begin position="27"/>
        <end position="192"/>
    </location>
</feature>
<dbReference type="InterPro" id="IPR029479">
    <property type="entry name" value="Nitroreductase"/>
</dbReference>
<name>A0A1G9EFX0_9RHOB</name>
<dbReference type="Proteomes" id="UP000199328">
    <property type="component" value="Unassembled WGS sequence"/>
</dbReference>
<dbReference type="AlphaFoldDB" id="A0A1G9EFX0"/>
<evidence type="ECO:0000313" key="2">
    <source>
        <dbReference type="EMBL" id="SDK75042.1"/>
    </source>
</evidence>